<feature type="domain" description="Restriction endonuclease type IV Mrr" evidence="1">
    <location>
        <begin position="20"/>
        <end position="124"/>
    </location>
</feature>
<dbReference type="EMBL" id="CP014854">
    <property type="protein sequence ID" value="ASI98709.1"/>
    <property type="molecule type" value="Genomic_DNA"/>
</dbReference>
<dbReference type="Proteomes" id="UP000197156">
    <property type="component" value="Chromosome"/>
</dbReference>
<dbReference type="OrthoDB" id="95588at2157"/>
<accession>A0A218P1A4</accession>
<keyword evidence="2" id="KW-0378">Hydrolase</keyword>
<keyword evidence="2" id="KW-0255">Endonuclease</keyword>
<dbReference type="InterPro" id="IPR007560">
    <property type="entry name" value="Restrct_endonuc_IV_Mrr"/>
</dbReference>
<dbReference type="InterPro" id="IPR052906">
    <property type="entry name" value="Type_IV_Methyl-Rstrct_Enzyme"/>
</dbReference>
<evidence type="ECO:0000259" key="1">
    <source>
        <dbReference type="Pfam" id="PF04471"/>
    </source>
</evidence>
<evidence type="ECO:0000313" key="2">
    <source>
        <dbReference type="EMBL" id="ASI98709.1"/>
    </source>
</evidence>
<sequence length="711" mass="80544">MPWSKDTIMRAPKDVLLENIIELLRRMGFRDYERVSSGKEWGIDIVAIRDDPIAGMEKLVIALHRKGLASSRDVNVFADLVSRYKADKGILISTAGFTKDARVLISKEYRGKIVPWDGKKLVSLFHNYGIEPPEELLNIPENTEESREKNPLKEFELDAPLLYDFSAQDVFERVANFASLKYPIKPAEMSIQTLSVALSTAYIFSWSVGESDERDRAVVFSDDEIVLRATEDKKLGVAVTKAMLNDSSSIRATERNIEVPISPSEAVLLLKERAARELGVAEGKISINERKKVYVPKFAKLHLKVGDNTAKATVNLETGEVQFDINPLPDEHFIRKTEGAVLKQTGEEVVERELRREKDRVKVSGKTLRFSFEASFNPYTGKILNFEALLSDEALKELFEKEYPEGTVLNLEKGRKVAVADVLLGDGIAVVEVDMTKGTYKVAKKLLSPEGVFNSGRKVMEANFPLRDLTMKSYRVLEHKYLELTLESPDGKAIVKMDGATGDVLDYLVEISQERARELVAEKYPGFEIISVEENETEYRVNAGSDRHLITVRLSRDGKLMEEVDRVLKEGLVKKMAMERARDIDEEARIDSISLDENWNVEFTGKTKVGTLVLHRATGEVLKEDVHFTERAIEEMYHGHLRKTFGEETLKTERLTHYKEGGYIHIKVAGREKLYYARIDTKTGEIISEDSAPIRGITAKLKQFQLENKYK</sequence>
<dbReference type="KEGG" id="tce:A3L02_03600"/>
<dbReference type="Gene3D" id="3.40.1350.10">
    <property type="match status" value="1"/>
</dbReference>
<dbReference type="GO" id="GO:0009307">
    <property type="term" value="P:DNA restriction-modification system"/>
    <property type="evidence" value="ECO:0007669"/>
    <property type="project" value="InterPro"/>
</dbReference>
<dbReference type="InterPro" id="IPR011856">
    <property type="entry name" value="tRNA_endonuc-like_dom_sf"/>
</dbReference>
<keyword evidence="2" id="KW-0540">Nuclease</keyword>
<keyword evidence="3" id="KW-1185">Reference proteome</keyword>
<gene>
    <name evidence="2" type="ORF">A3L02_03600</name>
</gene>
<dbReference type="SUPFAM" id="SSF52980">
    <property type="entry name" value="Restriction endonuclease-like"/>
    <property type="match status" value="1"/>
</dbReference>
<evidence type="ECO:0000313" key="3">
    <source>
        <dbReference type="Proteomes" id="UP000197156"/>
    </source>
</evidence>
<dbReference type="Pfam" id="PF04471">
    <property type="entry name" value="Mrr_cat"/>
    <property type="match status" value="1"/>
</dbReference>
<dbReference type="PANTHER" id="PTHR30015">
    <property type="entry name" value="MRR RESTRICTION SYSTEM PROTEIN"/>
    <property type="match status" value="1"/>
</dbReference>
<name>A0A218P1A4_THECE</name>
<protein>
    <submittedName>
        <fullName evidence="2">Restriction endonuclease</fullName>
    </submittedName>
</protein>
<proteinExistence type="predicted"/>
<dbReference type="GO" id="GO:0015666">
    <property type="term" value="F:restriction endodeoxyribonuclease activity"/>
    <property type="evidence" value="ECO:0007669"/>
    <property type="project" value="TreeGrafter"/>
</dbReference>
<reference evidence="2 3" key="1">
    <citation type="submission" date="2016-03" db="EMBL/GenBank/DDBJ databases">
        <title>Complete genome sequence of Thermococcus celer.</title>
        <authorList>
            <person name="Oger P.M."/>
        </authorList>
    </citation>
    <scope>NUCLEOTIDE SEQUENCE [LARGE SCALE GENOMIC DNA]</scope>
    <source>
        <strain evidence="2 3">Vu 13</strain>
    </source>
</reference>
<dbReference type="InterPro" id="IPR011335">
    <property type="entry name" value="Restrct_endonuc-II-like"/>
</dbReference>
<dbReference type="GO" id="GO:0003677">
    <property type="term" value="F:DNA binding"/>
    <property type="evidence" value="ECO:0007669"/>
    <property type="project" value="InterPro"/>
</dbReference>
<organism evidence="2 3">
    <name type="scientific">Thermococcus celer Vu 13 = JCM 8558</name>
    <dbReference type="NCBI Taxonomy" id="1293037"/>
    <lineage>
        <taxon>Archaea</taxon>
        <taxon>Methanobacteriati</taxon>
        <taxon>Methanobacteriota</taxon>
        <taxon>Thermococci</taxon>
        <taxon>Thermococcales</taxon>
        <taxon>Thermococcaceae</taxon>
        <taxon>Thermococcus</taxon>
    </lineage>
</organism>
<dbReference type="AlphaFoldDB" id="A0A218P1A4"/>
<dbReference type="PANTHER" id="PTHR30015:SF7">
    <property type="entry name" value="TYPE IV METHYL-DIRECTED RESTRICTION ENZYME ECOKMRR"/>
    <property type="match status" value="1"/>
</dbReference>